<evidence type="ECO:0000313" key="3">
    <source>
        <dbReference type="Proteomes" id="UP000323257"/>
    </source>
</evidence>
<dbReference type="Pfam" id="PF24024">
    <property type="entry name" value="DUF7336"/>
    <property type="match status" value="1"/>
</dbReference>
<dbReference type="InterPro" id="IPR055760">
    <property type="entry name" value="DUF7336"/>
</dbReference>
<evidence type="ECO:0000313" key="2">
    <source>
        <dbReference type="EMBL" id="TYP73169.1"/>
    </source>
</evidence>
<accession>A0A5S5C1X8</accession>
<sequence length="88" mass="10265">MIPLDYKNDEEKQPLVYLVQHAYDLEEEIEVKIIGIFSSLEKAEAAVEEYKKLEGFRDYPDGFTIGPCILDRGYWDGGFVTVYHEEEE</sequence>
<dbReference type="RefSeq" id="WP_148930728.1">
    <property type="nucleotide sequence ID" value="NZ_VNHS01000007.1"/>
</dbReference>
<name>A0A5S5C1X8_9BACL</name>
<reference evidence="2 3" key="1">
    <citation type="submission" date="2019-07" db="EMBL/GenBank/DDBJ databases">
        <title>Genomic Encyclopedia of Type Strains, Phase III (KMG-III): the genomes of soil and plant-associated and newly described type strains.</title>
        <authorList>
            <person name="Whitman W."/>
        </authorList>
    </citation>
    <scope>NUCLEOTIDE SEQUENCE [LARGE SCALE GENOMIC DNA]</scope>
    <source>
        <strain evidence="2 3">BL24</strain>
    </source>
</reference>
<protein>
    <recommendedName>
        <fullName evidence="1">DUF7336 domain-containing protein</fullName>
    </recommendedName>
</protein>
<comment type="caution">
    <text evidence="2">The sequence shown here is derived from an EMBL/GenBank/DDBJ whole genome shotgun (WGS) entry which is preliminary data.</text>
</comment>
<dbReference type="AlphaFoldDB" id="A0A5S5C1X8"/>
<keyword evidence="3" id="KW-1185">Reference proteome</keyword>
<dbReference type="OrthoDB" id="1453790at2"/>
<evidence type="ECO:0000259" key="1">
    <source>
        <dbReference type="Pfam" id="PF24024"/>
    </source>
</evidence>
<organism evidence="2 3">
    <name type="scientific">Paenibacillus methanolicus</name>
    <dbReference type="NCBI Taxonomy" id="582686"/>
    <lineage>
        <taxon>Bacteria</taxon>
        <taxon>Bacillati</taxon>
        <taxon>Bacillota</taxon>
        <taxon>Bacilli</taxon>
        <taxon>Bacillales</taxon>
        <taxon>Paenibacillaceae</taxon>
        <taxon>Paenibacillus</taxon>
    </lineage>
</organism>
<feature type="domain" description="DUF7336" evidence="1">
    <location>
        <begin position="16"/>
        <end position="65"/>
    </location>
</feature>
<dbReference type="EMBL" id="VNHS01000007">
    <property type="protein sequence ID" value="TYP73169.1"/>
    <property type="molecule type" value="Genomic_DNA"/>
</dbReference>
<gene>
    <name evidence="2" type="ORF">BCM02_107153</name>
</gene>
<dbReference type="Proteomes" id="UP000323257">
    <property type="component" value="Unassembled WGS sequence"/>
</dbReference>
<proteinExistence type="predicted"/>